<evidence type="ECO:0000313" key="2">
    <source>
        <dbReference type="EMBL" id="KAK0477711.1"/>
    </source>
</evidence>
<dbReference type="Proteomes" id="UP001175228">
    <property type="component" value="Unassembled WGS sequence"/>
</dbReference>
<feature type="region of interest" description="Disordered" evidence="1">
    <location>
        <begin position="13"/>
        <end position="38"/>
    </location>
</feature>
<gene>
    <name evidence="2" type="ORF">EDD18DRAFT_1087586</name>
</gene>
<proteinExistence type="predicted"/>
<accession>A0AA39P5K2</accession>
<comment type="caution">
    <text evidence="2">The sequence shown here is derived from an EMBL/GenBank/DDBJ whole genome shotgun (WGS) entry which is preliminary data.</text>
</comment>
<feature type="region of interest" description="Disordered" evidence="1">
    <location>
        <begin position="102"/>
        <end position="186"/>
    </location>
</feature>
<evidence type="ECO:0000256" key="1">
    <source>
        <dbReference type="SAM" id="MobiDB-lite"/>
    </source>
</evidence>
<organism evidence="2 3">
    <name type="scientific">Armillaria luteobubalina</name>
    <dbReference type="NCBI Taxonomy" id="153913"/>
    <lineage>
        <taxon>Eukaryota</taxon>
        <taxon>Fungi</taxon>
        <taxon>Dikarya</taxon>
        <taxon>Basidiomycota</taxon>
        <taxon>Agaricomycotina</taxon>
        <taxon>Agaricomycetes</taxon>
        <taxon>Agaricomycetidae</taxon>
        <taxon>Agaricales</taxon>
        <taxon>Marasmiineae</taxon>
        <taxon>Physalacriaceae</taxon>
        <taxon>Armillaria</taxon>
    </lineage>
</organism>
<name>A0AA39P5K2_9AGAR</name>
<feature type="compositionally biased region" description="Basic and acidic residues" evidence="1">
    <location>
        <begin position="102"/>
        <end position="117"/>
    </location>
</feature>
<dbReference type="EMBL" id="JAUEPU010000108">
    <property type="protein sequence ID" value="KAK0477711.1"/>
    <property type="molecule type" value="Genomic_DNA"/>
</dbReference>
<feature type="compositionally biased region" description="Basic and acidic residues" evidence="1">
    <location>
        <begin position="137"/>
        <end position="152"/>
    </location>
</feature>
<feature type="compositionally biased region" description="Acidic residues" evidence="1">
    <location>
        <begin position="166"/>
        <end position="186"/>
    </location>
</feature>
<dbReference type="AlphaFoldDB" id="A0AA39P5K2"/>
<evidence type="ECO:0000313" key="3">
    <source>
        <dbReference type="Proteomes" id="UP001175228"/>
    </source>
</evidence>
<reference evidence="2" key="1">
    <citation type="submission" date="2023-06" db="EMBL/GenBank/DDBJ databases">
        <authorList>
            <consortium name="Lawrence Berkeley National Laboratory"/>
            <person name="Ahrendt S."/>
            <person name="Sahu N."/>
            <person name="Indic B."/>
            <person name="Wong-Bajracharya J."/>
            <person name="Merenyi Z."/>
            <person name="Ke H.-M."/>
            <person name="Monk M."/>
            <person name="Kocsube S."/>
            <person name="Drula E."/>
            <person name="Lipzen A."/>
            <person name="Balint B."/>
            <person name="Henrissat B."/>
            <person name="Andreopoulos B."/>
            <person name="Martin F.M."/>
            <person name="Harder C.B."/>
            <person name="Rigling D."/>
            <person name="Ford K.L."/>
            <person name="Foster G.D."/>
            <person name="Pangilinan J."/>
            <person name="Papanicolaou A."/>
            <person name="Barry K."/>
            <person name="LaButti K."/>
            <person name="Viragh M."/>
            <person name="Koriabine M."/>
            <person name="Yan M."/>
            <person name="Riley R."/>
            <person name="Champramary S."/>
            <person name="Plett K.L."/>
            <person name="Tsai I.J."/>
            <person name="Slot J."/>
            <person name="Sipos G."/>
            <person name="Plett J."/>
            <person name="Nagy L.G."/>
            <person name="Grigoriev I.V."/>
        </authorList>
    </citation>
    <scope>NUCLEOTIDE SEQUENCE</scope>
    <source>
        <strain evidence="2">HWK02</strain>
    </source>
</reference>
<protein>
    <submittedName>
        <fullName evidence="2">Uncharacterized protein</fullName>
    </submittedName>
</protein>
<keyword evidence="3" id="KW-1185">Reference proteome</keyword>
<sequence length="186" mass="21405">MQETTVIQNVYIGQTHSQIQEHEEQKKRPKKKGTFGDGMAKLVTSNEFMGGVKEYNKEAERQQNAKTVREEVTQLYKEAMTKWTEQEKQCLKWNKKKQAKHKEQVAAWEKEQDMAKAEKRRPRWAKPKIAEFGLESIADRPKKKDFELDGYGRHGGPTNTASSGSDDNETEVGSEQELDQEADSDL</sequence>